<accession>A0ABW9VWE1</accession>
<dbReference type="InterPro" id="IPR013785">
    <property type="entry name" value="Aldolase_TIM"/>
</dbReference>
<evidence type="ECO:0000259" key="6">
    <source>
        <dbReference type="PROSITE" id="PS51349"/>
    </source>
</evidence>
<sequence length="378" mass="39980">MSTTTPPLALPLSVIPADIRSAQDYAALAPHFMAPSHLAYISGGSGYGLSVAANVTAFEQWAIYPRLLRDVSHGHTRIRLAGDDYAHPFFLAPVAFHKLAHAGGEVETARAAQAIDTCMIASTQSACSLEDTAAAAGPQRWFQPYLLPQRAHTLDLLRRAEAAGYRAIVLTVDAPIQVANRRALAARFQLPSDVSAVNLRGYDTMPRFAGNGDGESRFFQGAMRGAPSWDDIRWVMSQTTLPVWVKGVLHPDDAVALRDAGVAGIAVSNHGGRSLDGAPSGLDVLPAIRAAVGADLPLMYDGGIQSGSDAFKALALGANAVAVGRLQLYALSVAGALGVAHMLKLLREELEICMAMAGCATISEINRGALLPQARRRD</sequence>
<dbReference type="InterPro" id="IPR012133">
    <property type="entry name" value="Alpha-hydoxy_acid_DH_FMN"/>
</dbReference>
<reference evidence="7 8" key="1">
    <citation type="submission" date="2019-12" db="EMBL/GenBank/DDBJ databases">
        <title>Novel species isolated from a subtropical stream in China.</title>
        <authorList>
            <person name="Lu H."/>
        </authorList>
    </citation>
    <scope>NUCLEOTIDE SEQUENCE [LARGE SCALE GENOMIC DNA]</scope>
    <source>
        <strain evidence="7 8">CY42W</strain>
    </source>
</reference>
<dbReference type="PIRSF" id="PIRSF000138">
    <property type="entry name" value="Al-hdrx_acd_dh"/>
    <property type="match status" value="1"/>
</dbReference>
<comment type="similarity">
    <text evidence="5">Belongs to the FMN-dependent alpha-hydroxy acid dehydrogenase family.</text>
</comment>
<evidence type="ECO:0000256" key="1">
    <source>
        <dbReference type="ARBA" id="ARBA00001917"/>
    </source>
</evidence>
<dbReference type="Pfam" id="PF01070">
    <property type="entry name" value="FMN_dh"/>
    <property type="match status" value="1"/>
</dbReference>
<proteinExistence type="inferred from homology"/>
<evidence type="ECO:0000256" key="4">
    <source>
        <dbReference type="ARBA" id="ARBA00023002"/>
    </source>
</evidence>
<dbReference type="InterPro" id="IPR037396">
    <property type="entry name" value="FMN_HAD"/>
</dbReference>
<name>A0ABW9VWE1_9BURK</name>
<dbReference type="SUPFAM" id="SSF51395">
    <property type="entry name" value="FMN-linked oxidoreductases"/>
    <property type="match status" value="1"/>
</dbReference>
<keyword evidence="2" id="KW-0285">Flavoprotein</keyword>
<dbReference type="Proteomes" id="UP000642144">
    <property type="component" value="Unassembled WGS sequence"/>
</dbReference>
<dbReference type="InterPro" id="IPR000262">
    <property type="entry name" value="FMN-dep_DH"/>
</dbReference>
<dbReference type="Gene3D" id="3.20.20.70">
    <property type="entry name" value="Aldolase class I"/>
    <property type="match status" value="1"/>
</dbReference>
<evidence type="ECO:0000256" key="5">
    <source>
        <dbReference type="ARBA" id="ARBA00024042"/>
    </source>
</evidence>
<keyword evidence="8" id="KW-1185">Reference proteome</keyword>
<gene>
    <name evidence="7" type="ORF">GTP69_06010</name>
</gene>
<dbReference type="PANTHER" id="PTHR10578:SF107">
    <property type="entry name" value="2-HYDROXYACID OXIDASE 1"/>
    <property type="match status" value="1"/>
</dbReference>
<comment type="caution">
    <text evidence="7">The sequence shown here is derived from an EMBL/GenBank/DDBJ whole genome shotgun (WGS) entry which is preliminary data.</text>
</comment>
<evidence type="ECO:0000313" key="7">
    <source>
        <dbReference type="EMBL" id="MYN25954.1"/>
    </source>
</evidence>
<feature type="domain" description="FMN hydroxy acid dehydrogenase" evidence="6">
    <location>
        <begin position="14"/>
        <end position="375"/>
    </location>
</feature>
<protein>
    <submittedName>
        <fullName evidence="7">Alpha-hydroxy-acid oxidizing protein</fullName>
    </submittedName>
</protein>
<comment type="cofactor">
    <cofactor evidence="1">
        <name>FMN</name>
        <dbReference type="ChEBI" id="CHEBI:58210"/>
    </cofactor>
</comment>
<dbReference type="PANTHER" id="PTHR10578">
    <property type="entry name" value="S -2-HYDROXY-ACID OXIDASE-RELATED"/>
    <property type="match status" value="1"/>
</dbReference>
<evidence type="ECO:0000313" key="8">
    <source>
        <dbReference type="Proteomes" id="UP000642144"/>
    </source>
</evidence>
<keyword evidence="3" id="KW-0288">FMN</keyword>
<keyword evidence="4" id="KW-0560">Oxidoreductase</keyword>
<dbReference type="CDD" id="cd02809">
    <property type="entry name" value="alpha_hydroxyacid_oxid_FMN"/>
    <property type="match status" value="1"/>
</dbReference>
<dbReference type="RefSeq" id="WP_161054027.1">
    <property type="nucleotide sequence ID" value="NZ_WWCT01000003.1"/>
</dbReference>
<dbReference type="PROSITE" id="PS51349">
    <property type="entry name" value="FMN_HYDROXY_ACID_DH_2"/>
    <property type="match status" value="1"/>
</dbReference>
<evidence type="ECO:0000256" key="2">
    <source>
        <dbReference type="ARBA" id="ARBA00022630"/>
    </source>
</evidence>
<dbReference type="EMBL" id="WWCT01000003">
    <property type="protein sequence ID" value="MYN25954.1"/>
    <property type="molecule type" value="Genomic_DNA"/>
</dbReference>
<organism evidence="7 8">
    <name type="scientific">Duganella levis</name>
    <dbReference type="NCBI Taxonomy" id="2692169"/>
    <lineage>
        <taxon>Bacteria</taxon>
        <taxon>Pseudomonadati</taxon>
        <taxon>Pseudomonadota</taxon>
        <taxon>Betaproteobacteria</taxon>
        <taxon>Burkholderiales</taxon>
        <taxon>Oxalobacteraceae</taxon>
        <taxon>Telluria group</taxon>
        <taxon>Duganella</taxon>
    </lineage>
</organism>
<evidence type="ECO:0000256" key="3">
    <source>
        <dbReference type="ARBA" id="ARBA00022643"/>
    </source>
</evidence>